<dbReference type="CDD" id="cd09274">
    <property type="entry name" value="RNase_HI_RT_Ty3"/>
    <property type="match status" value="1"/>
</dbReference>
<keyword evidence="4" id="KW-0472">Membrane</keyword>
<accession>A0ABR3MUV0</accession>
<evidence type="ECO:0000256" key="4">
    <source>
        <dbReference type="SAM" id="Phobius"/>
    </source>
</evidence>
<evidence type="ECO:0000256" key="1">
    <source>
        <dbReference type="ARBA" id="ARBA00010879"/>
    </source>
</evidence>
<evidence type="ECO:0000256" key="2">
    <source>
        <dbReference type="ARBA" id="ARBA00012180"/>
    </source>
</evidence>
<name>A0ABR3MUV0_9TELE</name>
<feature type="domain" description="Reverse transcriptase" evidence="5">
    <location>
        <begin position="66"/>
        <end position="153"/>
    </location>
</feature>
<keyword evidence="8" id="KW-1185">Reference proteome</keyword>
<feature type="transmembrane region" description="Helical" evidence="4">
    <location>
        <begin position="51"/>
        <end position="68"/>
    </location>
</feature>
<protein>
    <recommendedName>
        <fullName evidence="2">ribonuclease H</fullName>
        <ecNumber evidence="2">3.1.26.4</ecNumber>
    </recommendedName>
</protein>
<dbReference type="Gene3D" id="3.30.70.270">
    <property type="match status" value="2"/>
</dbReference>
<reference evidence="7 8" key="1">
    <citation type="submission" date="2023-09" db="EMBL/GenBank/DDBJ databases">
        <authorList>
            <person name="Wang M."/>
        </authorList>
    </citation>
    <scope>NUCLEOTIDE SEQUENCE [LARGE SCALE GENOMIC DNA]</scope>
    <source>
        <strain evidence="7">GT-2023</strain>
        <tissue evidence="7">Liver</tissue>
    </source>
</reference>
<evidence type="ECO:0000259" key="5">
    <source>
        <dbReference type="Pfam" id="PF00078"/>
    </source>
</evidence>
<evidence type="ECO:0000256" key="3">
    <source>
        <dbReference type="ARBA" id="ARBA00023268"/>
    </source>
</evidence>
<dbReference type="EMBL" id="JAYMGO010000009">
    <property type="protein sequence ID" value="KAL1268415.1"/>
    <property type="molecule type" value="Genomic_DNA"/>
</dbReference>
<keyword evidence="4" id="KW-1133">Transmembrane helix</keyword>
<sequence length="432" mass="49021">MQANEFKGSRKKIPKHIQRTSVFRLFVPKLFKLAYPSRVRLVRSSSKTAAYIWWILIFGVDLFPLVGLSEWDRMPFGLCNAPSTFQCLMERVFEDQQCSLLLLYLDDIIVLSSSLSQHLERLEIVLSHLEREELKAKLGKRAFFQWEVRYLVHVISAQGVSTDPQKIEAVAQWRHATNVSELCSFLGFTSYYCRFVEGFAKLAAPLHKLVAEWIAVKPRIRTSEGFSDAWTEQCQQSFAELKDRLSTTPVLAYANFSQPFILEVDASYGGLGADLSQKQGGKVRPIAYASRGLRPTERNMSNFSSMKLEFLALKWAMSKKFREYLLGHKCIVFTDNNLLSHLTTAKLGATEQHWAAELANFDFDLRYRSGRSNKNADAQSRQNPPAQFEVRELLPGTEVPVAVKQALVADKVVPMTWVTQSVVSALPGLQVI</sequence>
<comment type="caution">
    <text evidence="7">The sequence shown here is derived from an EMBL/GenBank/DDBJ whole genome shotgun (WGS) entry which is preliminary data.</text>
</comment>
<evidence type="ECO:0000313" key="7">
    <source>
        <dbReference type="EMBL" id="KAL1268415.1"/>
    </source>
</evidence>
<dbReference type="Gene3D" id="3.10.20.370">
    <property type="match status" value="1"/>
</dbReference>
<dbReference type="EC" id="3.1.26.4" evidence="2"/>
<dbReference type="InterPro" id="IPR043128">
    <property type="entry name" value="Rev_trsase/Diguanyl_cyclase"/>
</dbReference>
<keyword evidence="3" id="KW-0511">Multifunctional enzyme</keyword>
<feature type="domain" description="Reverse transcriptase/retrotransposon-derived protein RNase H-like" evidence="6">
    <location>
        <begin position="230"/>
        <end position="332"/>
    </location>
</feature>
<dbReference type="InterPro" id="IPR041577">
    <property type="entry name" value="RT_RNaseH_2"/>
</dbReference>
<dbReference type="SUPFAM" id="SSF56672">
    <property type="entry name" value="DNA/RNA polymerases"/>
    <property type="match status" value="1"/>
</dbReference>
<dbReference type="InterPro" id="IPR043502">
    <property type="entry name" value="DNA/RNA_pol_sf"/>
</dbReference>
<evidence type="ECO:0000313" key="8">
    <source>
        <dbReference type="Proteomes" id="UP001558613"/>
    </source>
</evidence>
<organism evidence="7 8">
    <name type="scientific">Cirrhinus molitorella</name>
    <name type="common">mud carp</name>
    <dbReference type="NCBI Taxonomy" id="172907"/>
    <lineage>
        <taxon>Eukaryota</taxon>
        <taxon>Metazoa</taxon>
        <taxon>Chordata</taxon>
        <taxon>Craniata</taxon>
        <taxon>Vertebrata</taxon>
        <taxon>Euteleostomi</taxon>
        <taxon>Actinopterygii</taxon>
        <taxon>Neopterygii</taxon>
        <taxon>Teleostei</taxon>
        <taxon>Ostariophysi</taxon>
        <taxon>Cypriniformes</taxon>
        <taxon>Cyprinidae</taxon>
        <taxon>Labeoninae</taxon>
        <taxon>Labeonini</taxon>
        <taxon>Cirrhinus</taxon>
    </lineage>
</organism>
<proteinExistence type="inferred from homology"/>
<dbReference type="Proteomes" id="UP001558613">
    <property type="component" value="Unassembled WGS sequence"/>
</dbReference>
<comment type="similarity">
    <text evidence="1">Belongs to the beta type-B retroviral polymerase family. HERV class-II K(HML-2) pol subfamily.</text>
</comment>
<dbReference type="Pfam" id="PF00078">
    <property type="entry name" value="RVT_1"/>
    <property type="match status" value="1"/>
</dbReference>
<evidence type="ECO:0000259" key="6">
    <source>
        <dbReference type="Pfam" id="PF17919"/>
    </source>
</evidence>
<dbReference type="PANTHER" id="PTHR37984">
    <property type="entry name" value="PROTEIN CBG26694"/>
    <property type="match status" value="1"/>
</dbReference>
<dbReference type="PANTHER" id="PTHR37984:SF5">
    <property type="entry name" value="PROTEIN NYNRIN-LIKE"/>
    <property type="match status" value="1"/>
</dbReference>
<dbReference type="Pfam" id="PF17919">
    <property type="entry name" value="RT_RNaseH_2"/>
    <property type="match status" value="1"/>
</dbReference>
<keyword evidence="4" id="KW-0812">Transmembrane</keyword>
<dbReference type="InterPro" id="IPR050951">
    <property type="entry name" value="Retrovirus_Pol_polyprotein"/>
</dbReference>
<gene>
    <name evidence="7" type="ORF">QQF64_033778</name>
</gene>
<dbReference type="InterPro" id="IPR000477">
    <property type="entry name" value="RT_dom"/>
</dbReference>